<name>A0ABP1Q4B5_9HEXA</name>
<gene>
    <name evidence="1" type="ORF">ODALV1_LOCUS6692</name>
</gene>
<sequence>MTHGLSGGTETKENHNAFELRVRNCDNTDSVNLTVLEQTRICRRVSRLLQEVRVEEVKNNRIITKDAGSNRPEIHPLVGVEFAEALVIWEPTQMKDGEVMVEDVIEQSQDSIDVNEYGKYEVAVSSLECLSSVAANMETAVRRLVVTTRKVESQMYEDRRYIPGKDNPADLTSRIG</sequence>
<accession>A0ABP1Q4B5</accession>
<protein>
    <submittedName>
        <fullName evidence="1">Uncharacterized protein</fullName>
    </submittedName>
</protein>
<evidence type="ECO:0000313" key="1">
    <source>
        <dbReference type="EMBL" id="CAL8087301.1"/>
    </source>
</evidence>
<organism evidence="1 2">
    <name type="scientific">Orchesella dallaii</name>
    <dbReference type="NCBI Taxonomy" id="48710"/>
    <lineage>
        <taxon>Eukaryota</taxon>
        <taxon>Metazoa</taxon>
        <taxon>Ecdysozoa</taxon>
        <taxon>Arthropoda</taxon>
        <taxon>Hexapoda</taxon>
        <taxon>Collembola</taxon>
        <taxon>Entomobryomorpha</taxon>
        <taxon>Entomobryoidea</taxon>
        <taxon>Orchesellidae</taxon>
        <taxon>Orchesellinae</taxon>
        <taxon>Orchesella</taxon>
    </lineage>
</organism>
<comment type="caution">
    <text evidence="1">The sequence shown here is derived from an EMBL/GenBank/DDBJ whole genome shotgun (WGS) entry which is preliminary data.</text>
</comment>
<evidence type="ECO:0000313" key="2">
    <source>
        <dbReference type="Proteomes" id="UP001642540"/>
    </source>
</evidence>
<proteinExistence type="predicted"/>
<dbReference type="Proteomes" id="UP001642540">
    <property type="component" value="Unassembled WGS sequence"/>
</dbReference>
<reference evidence="1 2" key="1">
    <citation type="submission" date="2024-08" db="EMBL/GenBank/DDBJ databases">
        <authorList>
            <person name="Cucini C."/>
            <person name="Frati F."/>
        </authorList>
    </citation>
    <scope>NUCLEOTIDE SEQUENCE [LARGE SCALE GENOMIC DNA]</scope>
</reference>
<dbReference type="EMBL" id="CAXLJM020000020">
    <property type="protein sequence ID" value="CAL8087301.1"/>
    <property type="molecule type" value="Genomic_DNA"/>
</dbReference>
<keyword evidence="2" id="KW-1185">Reference proteome</keyword>